<sequence length="122" mass="14085">MSSLISLLGVMIIVIFWYLLKIRLVMLIRFLRVSAIYNMRLFRRSMVSAVKLFFAIVKVIVSERWIRLIFFSRGFVQQLQPCLSGVVISLGVGVSWWMQKYFNCEICGLVEGIIQMVAVCIA</sequence>
<protein>
    <submittedName>
        <fullName evidence="2">Uncharacterized protein</fullName>
    </submittedName>
</protein>
<feature type="transmembrane region" description="Helical" evidence="1">
    <location>
        <begin position="49"/>
        <end position="66"/>
    </location>
</feature>
<proteinExistence type="predicted"/>
<reference evidence="2 3" key="1">
    <citation type="submission" date="2014-04" db="EMBL/GenBank/DDBJ databases">
        <authorList>
            <consortium name="International Citrus Genome Consortium"/>
            <person name="Gmitter F."/>
            <person name="Chen C."/>
            <person name="Farmerie W."/>
            <person name="Harkins T."/>
            <person name="Desany B."/>
            <person name="Mohiuddin M."/>
            <person name="Kodira C."/>
            <person name="Borodovsky M."/>
            <person name="Lomsadze A."/>
            <person name="Burns P."/>
            <person name="Jenkins J."/>
            <person name="Prochnik S."/>
            <person name="Shu S."/>
            <person name="Chapman J."/>
            <person name="Pitluck S."/>
            <person name="Schmutz J."/>
            <person name="Rokhsar D."/>
        </authorList>
    </citation>
    <scope>NUCLEOTIDE SEQUENCE</scope>
</reference>
<feature type="transmembrane region" description="Helical" evidence="1">
    <location>
        <begin position="78"/>
        <end position="98"/>
    </location>
</feature>
<organism evidence="2 3">
    <name type="scientific">Citrus sinensis</name>
    <name type="common">Sweet orange</name>
    <name type="synonym">Citrus aurantium var. sinensis</name>
    <dbReference type="NCBI Taxonomy" id="2711"/>
    <lineage>
        <taxon>Eukaryota</taxon>
        <taxon>Viridiplantae</taxon>
        <taxon>Streptophyta</taxon>
        <taxon>Embryophyta</taxon>
        <taxon>Tracheophyta</taxon>
        <taxon>Spermatophyta</taxon>
        <taxon>Magnoliopsida</taxon>
        <taxon>eudicotyledons</taxon>
        <taxon>Gunneridae</taxon>
        <taxon>Pentapetalae</taxon>
        <taxon>rosids</taxon>
        <taxon>malvids</taxon>
        <taxon>Sapindales</taxon>
        <taxon>Rutaceae</taxon>
        <taxon>Aurantioideae</taxon>
        <taxon>Citrus</taxon>
    </lineage>
</organism>
<gene>
    <name evidence="2" type="ORF">CISIN_1g039352mg</name>
</gene>
<name>A0A067F0I5_CITSI</name>
<keyword evidence="3" id="KW-1185">Reference proteome</keyword>
<dbReference type="AlphaFoldDB" id="A0A067F0I5"/>
<dbReference type="Proteomes" id="UP000027120">
    <property type="component" value="Unassembled WGS sequence"/>
</dbReference>
<dbReference type="EMBL" id="KK784929">
    <property type="protein sequence ID" value="KDO60909.1"/>
    <property type="molecule type" value="Genomic_DNA"/>
</dbReference>
<evidence type="ECO:0000313" key="2">
    <source>
        <dbReference type="EMBL" id="KDO60909.1"/>
    </source>
</evidence>
<feature type="transmembrane region" description="Helical" evidence="1">
    <location>
        <begin position="6"/>
        <end position="28"/>
    </location>
</feature>
<keyword evidence="1" id="KW-0812">Transmembrane</keyword>
<accession>A0A067F0I5</accession>
<evidence type="ECO:0000313" key="3">
    <source>
        <dbReference type="Proteomes" id="UP000027120"/>
    </source>
</evidence>
<keyword evidence="1" id="KW-0472">Membrane</keyword>
<evidence type="ECO:0000256" key="1">
    <source>
        <dbReference type="SAM" id="Phobius"/>
    </source>
</evidence>
<keyword evidence="1" id="KW-1133">Transmembrane helix</keyword>